<dbReference type="EMBL" id="CZQC01000070">
    <property type="protein sequence ID" value="CUS42763.1"/>
    <property type="molecule type" value="Genomic_DNA"/>
</dbReference>
<reference evidence="7" key="1">
    <citation type="submission" date="2015-10" db="EMBL/GenBank/DDBJ databases">
        <authorList>
            <person name="Gilbert D.G."/>
        </authorList>
    </citation>
    <scope>NUCLEOTIDE SEQUENCE</scope>
</reference>
<evidence type="ECO:0008006" key="8">
    <source>
        <dbReference type="Google" id="ProtNLM"/>
    </source>
</evidence>
<dbReference type="Pfam" id="PF13627">
    <property type="entry name" value="LptM_cons"/>
    <property type="match status" value="1"/>
</dbReference>
<sequence>MRLRPIIMCLFSLGLLAGLSACGQKGPLYLPDQDPAQMENQF</sequence>
<proteinExistence type="predicted"/>
<evidence type="ECO:0000313" key="7">
    <source>
        <dbReference type="EMBL" id="CUS42763.1"/>
    </source>
</evidence>
<keyword evidence="6" id="KW-0449">Lipoprotein</keyword>
<keyword evidence="3" id="KW-0472">Membrane</keyword>
<dbReference type="InterPro" id="IPR032831">
    <property type="entry name" value="LptM_cons"/>
</dbReference>
<dbReference type="GO" id="GO:0009279">
    <property type="term" value="C:cell outer membrane"/>
    <property type="evidence" value="ECO:0007669"/>
    <property type="project" value="UniProtKB-SubCell"/>
</dbReference>
<protein>
    <recommendedName>
        <fullName evidence="8">Lipoprotein</fullName>
    </recommendedName>
</protein>
<organism evidence="7">
    <name type="scientific">hydrothermal vent metagenome</name>
    <dbReference type="NCBI Taxonomy" id="652676"/>
    <lineage>
        <taxon>unclassified sequences</taxon>
        <taxon>metagenomes</taxon>
        <taxon>ecological metagenomes</taxon>
    </lineage>
</organism>
<keyword evidence="4" id="KW-0564">Palmitate</keyword>
<dbReference type="AlphaFoldDB" id="A0A160TFD3"/>
<keyword evidence="5" id="KW-0998">Cell outer membrane</keyword>
<name>A0A160TFD3_9ZZZZ</name>
<evidence type="ECO:0000256" key="6">
    <source>
        <dbReference type="ARBA" id="ARBA00023288"/>
    </source>
</evidence>
<dbReference type="PROSITE" id="PS51257">
    <property type="entry name" value="PROKAR_LIPOPROTEIN"/>
    <property type="match status" value="1"/>
</dbReference>
<evidence type="ECO:0000256" key="5">
    <source>
        <dbReference type="ARBA" id="ARBA00023237"/>
    </source>
</evidence>
<evidence type="ECO:0000256" key="1">
    <source>
        <dbReference type="ARBA" id="ARBA00004459"/>
    </source>
</evidence>
<keyword evidence="2" id="KW-0732">Signal</keyword>
<evidence type="ECO:0000256" key="4">
    <source>
        <dbReference type="ARBA" id="ARBA00023139"/>
    </source>
</evidence>
<comment type="subcellular location">
    <subcellularLocation>
        <location evidence="1">Cell outer membrane</location>
        <topology evidence="1">Lipid-anchor</topology>
    </subcellularLocation>
</comment>
<gene>
    <name evidence="7" type="ORF">MGWOODY_Tha1141</name>
</gene>
<evidence type="ECO:0000256" key="2">
    <source>
        <dbReference type="ARBA" id="ARBA00022729"/>
    </source>
</evidence>
<evidence type="ECO:0000256" key="3">
    <source>
        <dbReference type="ARBA" id="ARBA00023136"/>
    </source>
</evidence>
<dbReference type="NCBIfam" id="NF047847">
    <property type="entry name" value="SS_mature_LptM"/>
    <property type="match status" value="1"/>
</dbReference>
<accession>A0A160TFD3</accession>